<feature type="compositionally biased region" description="Low complexity" evidence="2">
    <location>
        <begin position="343"/>
        <end position="356"/>
    </location>
</feature>
<name>A0AB34PME5_CANAX</name>
<feature type="compositionally biased region" description="Basic and acidic residues" evidence="2">
    <location>
        <begin position="381"/>
        <end position="393"/>
    </location>
</feature>
<dbReference type="EMBL" id="AJIX01000040">
    <property type="protein sequence ID" value="KGR05152.1"/>
    <property type="molecule type" value="Genomic_DNA"/>
</dbReference>
<dbReference type="PROSITE" id="PS50018">
    <property type="entry name" value="RAS_GTPASE_ACTIV_2"/>
    <property type="match status" value="1"/>
</dbReference>
<dbReference type="Gene3D" id="1.10.418.10">
    <property type="entry name" value="Calponin-like domain"/>
    <property type="match status" value="1"/>
</dbReference>
<feature type="region of interest" description="Disordered" evidence="2">
    <location>
        <begin position="327"/>
        <end position="428"/>
    </location>
</feature>
<dbReference type="InterPro" id="IPR036872">
    <property type="entry name" value="CH_dom_sf"/>
</dbReference>
<dbReference type="PROSITE" id="PS50021">
    <property type="entry name" value="CH"/>
    <property type="match status" value="1"/>
</dbReference>
<dbReference type="SUPFAM" id="SSF47576">
    <property type="entry name" value="Calponin-homology domain, CH-domain"/>
    <property type="match status" value="1"/>
</dbReference>
<feature type="compositionally biased region" description="Low complexity" evidence="2">
    <location>
        <begin position="369"/>
        <end position="380"/>
    </location>
</feature>
<evidence type="ECO:0000259" key="3">
    <source>
        <dbReference type="PROSITE" id="PS50018"/>
    </source>
</evidence>
<dbReference type="SUPFAM" id="SSF143885">
    <property type="entry name" value="RGC domain-like"/>
    <property type="match status" value="1"/>
</dbReference>
<dbReference type="GO" id="GO:0005516">
    <property type="term" value="F:calmodulin binding"/>
    <property type="evidence" value="ECO:0007669"/>
    <property type="project" value="TreeGrafter"/>
</dbReference>
<feature type="region of interest" description="Disordered" evidence="2">
    <location>
        <begin position="141"/>
        <end position="176"/>
    </location>
</feature>
<evidence type="ECO:0000256" key="2">
    <source>
        <dbReference type="SAM" id="MobiDB-lite"/>
    </source>
</evidence>
<gene>
    <name evidence="5" type="ORF">MG3_05147</name>
</gene>
<dbReference type="Pfam" id="PF03836">
    <property type="entry name" value="RasGAP_C"/>
    <property type="match status" value="1"/>
</dbReference>
<dbReference type="InterPro" id="IPR001715">
    <property type="entry name" value="CH_dom"/>
</dbReference>
<dbReference type="Proteomes" id="UP000030161">
    <property type="component" value="Unassembled WGS sequence"/>
</dbReference>
<proteinExistence type="predicted"/>
<comment type="caution">
    <text evidence="5">The sequence shown here is derived from an EMBL/GenBank/DDBJ whole genome shotgun (WGS) entry which is preliminary data.</text>
</comment>
<reference evidence="5 6" key="1">
    <citation type="submission" date="2013-12" db="EMBL/GenBank/DDBJ databases">
        <title>The Genome Sequence of Candida albicans P78048.</title>
        <authorList>
            <consortium name="The Broad Institute Genome Sequencing Platform"/>
            <consortium name="The Broad Institute Genome Sequencing Center for Infectious Disease"/>
            <person name="Cuomo C."/>
            <person name="Bennett R."/>
            <person name="Hirakawa M."/>
            <person name="Noverr M."/>
            <person name="Mitchell A."/>
            <person name="Young S.K."/>
            <person name="Zeng Q."/>
            <person name="Gargeya S."/>
            <person name="Fitzgerald M."/>
            <person name="Abouelleil A."/>
            <person name="Alvarado L."/>
            <person name="Berlin A.M."/>
            <person name="Chapman S.B."/>
            <person name="Dewar J."/>
            <person name="Goldberg J."/>
            <person name="Griggs A."/>
            <person name="Gujja S."/>
            <person name="Hansen M."/>
            <person name="Howarth C."/>
            <person name="Imamovic A."/>
            <person name="Larimer J."/>
            <person name="McCowan C."/>
            <person name="Murphy C."/>
            <person name="Pearson M."/>
            <person name="Priest M."/>
            <person name="Roberts A."/>
            <person name="Saif S."/>
            <person name="Shea T."/>
            <person name="Sykes S."/>
            <person name="Wortman J."/>
            <person name="Nusbaum C."/>
            <person name="Birren B."/>
        </authorList>
    </citation>
    <scope>NUCLEOTIDE SEQUENCE [LARGE SCALE GENOMIC DNA]</scope>
    <source>
        <strain evidence="5 6">P78048</strain>
    </source>
</reference>
<feature type="coiled-coil region" evidence="1">
    <location>
        <begin position="842"/>
        <end position="919"/>
    </location>
</feature>
<dbReference type="PANTHER" id="PTHR14149">
    <property type="entry name" value="RAS GTPASE-ACTIVATING PROTEIN WITH IQ MOTIF"/>
    <property type="match status" value="1"/>
</dbReference>
<feature type="compositionally biased region" description="Polar residues" evidence="2">
    <location>
        <begin position="141"/>
        <end position="163"/>
    </location>
</feature>
<keyword evidence="1" id="KW-0175">Coiled coil</keyword>
<dbReference type="PANTHER" id="PTHR14149:SF14">
    <property type="entry name" value="CALPONIN-HOMOLOGY (CH) DOMAIN-CONTAINING PROTEIN"/>
    <property type="match status" value="1"/>
</dbReference>
<evidence type="ECO:0000313" key="6">
    <source>
        <dbReference type="Proteomes" id="UP000030161"/>
    </source>
</evidence>
<dbReference type="GO" id="GO:0110085">
    <property type="term" value="C:mitotic actomyosin contractile ring"/>
    <property type="evidence" value="ECO:0007669"/>
    <property type="project" value="TreeGrafter"/>
</dbReference>
<feature type="compositionally biased region" description="Low complexity" evidence="2">
    <location>
        <begin position="164"/>
        <end position="176"/>
    </location>
</feature>
<feature type="region of interest" description="Disordered" evidence="2">
    <location>
        <begin position="18"/>
        <end position="52"/>
    </location>
</feature>
<dbReference type="InterPro" id="IPR001936">
    <property type="entry name" value="RasGAP_dom"/>
</dbReference>
<sequence length="1648" mass="188855">MAIGNIAARYLSSLEETDTTATTTTTTTTSNVLQPSNRLNSPTKFNRKSLDNNSQDLDALARALNITPSKPETPTSISKGSATSLLRTKFESPSATVSSFKSTSSSNGVSPTKKNHFVEITSDETPSWANKNYKDILNKSPTKFNTQSNVHTPLKQLNQPIGTPSSSSLSPAKNASKSSPGYEYLCRIEAIKQWLESVLQEQITQSASQLISYIRNGIHLAKLANVVLPTSKPVFLNDSKLQFKHTENINRFFQLLDFFNMPDLFRFELTDLYDAKNVPKVWFCLHALSYILHKQDPSYPAMNNLVGKVDFSADDIRTANRALVNSPLPNFSSADTGEGKSDTSNNNSSTTSATAAFMDKVTSPVKKTPSPLKRPQQLQKKQLELVEDNKPELTQDSSGLSKISRDDPFTDRVDLAPPSTSNAKLELHTPPSKSLEFKIKSPIIDLSHRDSDYYTPELESHLPNIIKFQSLARGAVFRYLMFVDRILLKSYQDEFTNLFAIIRGNKARRKTVHKHRDELRLYSFEIIELQSIIRKNFVINKKPNFTSITNDVETVELQSLIRGKLTRDWKKYVTNGLEKFTPQIIDFQSLVRMKSIYSKSNKVISYKDEILPSLIELQSIARSQLYHRFSRSNAIDETEIIKIQSIIRRNAVIEDLYTKLSKVRSNKRRLIELQSIARGGVARTKLCNSVLVTLIYEDGILNQLFAKIRGDNYRKKFNSQKSELLKYEKSSIIPVQTLFRGVLSRYTKEVTLSDIFDQIDSVITLQSVARGKLMRGSIYEFSDYYQKHIKQVVKAQAILQRVFAQNAYKQLITSKNPPLKVIRRFAPLLSNNDRDFQDEMTLSDLKDLIIEKCKANEEYENQIEQLDMKLGLLDKNKISIEEFLKPTKGKTFKPIVENVKNLERLNKSLKKKIELWQTLFYFIQTNPIYLTKLFNSIPYTKNQTKSGQDLFQSVIQLFPVRDSSITYHSREEYFLVKLMIQLMQNDTANSNNLGDITKLHLTNWIDFFTNFNNHTFQRQHLKALLGKFVIRIVDNEQVDFESDPIRIYNQIIDHEMKVYGRSEKSRDISPQAAIQLPEVSNKFVGNLMSLRETCSDLLSMLQKNASGNKALLQIPDHVKLICRQGYLCAQRKFPDKSDQQHLAVAGVIFVKHYLGSILQVPENYGILTGNNDTQKAKSKDNLRYLYRVMLQLFSMKPFNDNFLKPLNEYIMASTDTVKSIISQAIINVGEIETVYELHDYDDLVTHQRPKLTISVNSLIQLEKSILQNVDIITTGNDDQLYKTCVEVEKLLISPQDMLTLTDLSSVTLNLNPTTQEESIVDSKTKTLFTQAKRCLLYIIRVQEEDDSDDLLELLISGIKPSHEQRFKEIVQYEKAEQDISLNNSKSVTANTVNKKKSTRPYSGTSLGDLSNLTYHELKKMCLEIILKLESMGELTRKNSFQTLLNQIAMDIKTKDSQRQCRWQQLQVSQKTIKKLSEKENYLKTQLHNYNKHVESVLLELQSKSKSNDKNWKRRLFNIMVIPVFSKQYFYHRELRKHNRLPKFGSYKYSAKKLIDQKVLIDFSTANNVATASKLDFMFSCHQVGKFTIEVASGTVNIPGATNTITLDELLALQYENKTKFELFDGMATFDSNNFMGLIFRKFYDLKKE</sequence>
<protein>
    <submittedName>
        <fullName evidence="5">IQ domain-containing protein containing GTPase activating protein</fullName>
    </submittedName>
</protein>
<dbReference type="GO" id="GO:0051015">
    <property type="term" value="F:actin filament binding"/>
    <property type="evidence" value="ECO:0007669"/>
    <property type="project" value="TreeGrafter"/>
</dbReference>
<feature type="domain" description="Calponin-homology (CH)" evidence="4">
    <location>
        <begin position="185"/>
        <end position="292"/>
    </location>
</feature>
<feature type="compositionally biased region" description="Basic and acidic residues" evidence="2">
    <location>
        <begin position="403"/>
        <end position="414"/>
    </location>
</feature>
<dbReference type="SMART" id="SM00033">
    <property type="entry name" value="CH"/>
    <property type="match status" value="1"/>
</dbReference>
<accession>A0AB34PME5</accession>
<dbReference type="Pfam" id="PF00616">
    <property type="entry name" value="RasGAP"/>
    <property type="match status" value="1"/>
</dbReference>
<feature type="compositionally biased region" description="Polar residues" evidence="2">
    <location>
        <begin position="30"/>
        <end position="44"/>
    </location>
</feature>
<dbReference type="InterPro" id="IPR000593">
    <property type="entry name" value="RasGAP_C"/>
</dbReference>
<dbReference type="CDD" id="cd21206">
    <property type="entry name" value="CH_IQGAP"/>
    <property type="match status" value="1"/>
</dbReference>
<dbReference type="GO" id="GO:1903479">
    <property type="term" value="P:mitotic actomyosin contractile ring assembly actin filament organization"/>
    <property type="evidence" value="ECO:0007669"/>
    <property type="project" value="TreeGrafter"/>
</dbReference>
<organism evidence="5 6">
    <name type="scientific">Candida albicans P78048</name>
    <dbReference type="NCBI Taxonomy" id="1094989"/>
    <lineage>
        <taxon>Eukaryota</taxon>
        <taxon>Fungi</taxon>
        <taxon>Dikarya</taxon>
        <taxon>Ascomycota</taxon>
        <taxon>Saccharomycotina</taxon>
        <taxon>Pichiomycetes</taxon>
        <taxon>Debaryomycetaceae</taxon>
        <taxon>Candida/Lodderomyces clade</taxon>
        <taxon>Candida</taxon>
    </lineage>
</organism>
<feature type="compositionally biased region" description="Low complexity" evidence="2">
    <location>
        <begin position="19"/>
        <end position="29"/>
    </location>
</feature>
<evidence type="ECO:0000313" key="5">
    <source>
        <dbReference type="EMBL" id="KGR05152.1"/>
    </source>
</evidence>
<dbReference type="GO" id="GO:0005096">
    <property type="term" value="F:GTPase activator activity"/>
    <property type="evidence" value="ECO:0007669"/>
    <property type="project" value="TreeGrafter"/>
</dbReference>
<dbReference type="Gene3D" id="1.10.506.10">
    <property type="entry name" value="GTPase Activation - p120gap, domain 1"/>
    <property type="match status" value="1"/>
</dbReference>
<feature type="domain" description="Ras-GAP" evidence="3">
    <location>
        <begin position="1019"/>
        <end position="1194"/>
    </location>
</feature>
<dbReference type="CDD" id="cd12206">
    <property type="entry name" value="RasGAP_IQGAP_related"/>
    <property type="match status" value="1"/>
</dbReference>
<evidence type="ECO:0000256" key="1">
    <source>
        <dbReference type="SAM" id="Coils"/>
    </source>
</evidence>
<evidence type="ECO:0000259" key="4">
    <source>
        <dbReference type="PROSITE" id="PS50021"/>
    </source>
</evidence>
<dbReference type="SUPFAM" id="SSF48350">
    <property type="entry name" value="GTPase activation domain, GAP"/>
    <property type="match status" value="1"/>
</dbReference>
<dbReference type="InterPro" id="IPR008936">
    <property type="entry name" value="Rho_GTPase_activation_prot"/>
</dbReference>